<organism evidence="10 11">
    <name type="scientific">Parabacteroides gordonii MS-1 = DSM 23371</name>
    <dbReference type="NCBI Taxonomy" id="1203610"/>
    <lineage>
        <taxon>Bacteria</taxon>
        <taxon>Pseudomonadati</taxon>
        <taxon>Bacteroidota</taxon>
        <taxon>Bacteroidia</taxon>
        <taxon>Bacteroidales</taxon>
        <taxon>Tannerellaceae</taxon>
        <taxon>Parabacteroides</taxon>
    </lineage>
</organism>
<dbReference type="InterPro" id="IPR029018">
    <property type="entry name" value="Hex-like_dom2"/>
</dbReference>
<dbReference type="Pfam" id="PF00728">
    <property type="entry name" value="Glyco_hydro_20"/>
    <property type="match status" value="1"/>
</dbReference>
<evidence type="ECO:0000313" key="10">
    <source>
        <dbReference type="EMBL" id="KKB49284.1"/>
    </source>
</evidence>
<keyword evidence="4" id="KW-0378">Hydrolase</keyword>
<reference evidence="10 11" key="1">
    <citation type="submission" date="2013-04" db="EMBL/GenBank/DDBJ databases">
        <title>The Genome Sequence of Parabacteroides gordonii DSM 23371.</title>
        <authorList>
            <consortium name="The Broad Institute Genomics Platform"/>
            <person name="Earl A."/>
            <person name="Ward D."/>
            <person name="Feldgarden M."/>
            <person name="Gevers D."/>
            <person name="Martens E."/>
            <person name="Sakamoto M."/>
            <person name="Benno Y."/>
            <person name="Suzuki N."/>
            <person name="Matsunaga N."/>
            <person name="Koshihara K."/>
            <person name="Seki M."/>
            <person name="Komiya H."/>
            <person name="Walker B."/>
            <person name="Young S."/>
            <person name="Zeng Q."/>
            <person name="Gargeya S."/>
            <person name="Fitzgerald M."/>
            <person name="Haas B."/>
            <person name="Abouelleil A."/>
            <person name="Allen A.W."/>
            <person name="Alvarado L."/>
            <person name="Arachchi H.M."/>
            <person name="Berlin A.M."/>
            <person name="Chapman S.B."/>
            <person name="Gainer-Dewar J."/>
            <person name="Goldberg J."/>
            <person name="Griggs A."/>
            <person name="Gujja S."/>
            <person name="Hansen M."/>
            <person name="Howarth C."/>
            <person name="Imamovic A."/>
            <person name="Ireland A."/>
            <person name="Larimer J."/>
            <person name="McCowan C."/>
            <person name="Murphy C."/>
            <person name="Pearson M."/>
            <person name="Poon T.W."/>
            <person name="Priest M."/>
            <person name="Roberts A."/>
            <person name="Saif S."/>
            <person name="Shea T."/>
            <person name="Sisk P."/>
            <person name="Sykes S."/>
            <person name="Wortman J."/>
            <person name="Nusbaum C."/>
            <person name="Birren B."/>
        </authorList>
    </citation>
    <scope>NUCLEOTIDE SEQUENCE [LARGE SCALE GENOMIC DNA]</scope>
    <source>
        <strain evidence="10 11">MS-1</strain>
    </source>
</reference>
<dbReference type="EC" id="3.2.1.52" evidence="3"/>
<dbReference type="PRINTS" id="PR00738">
    <property type="entry name" value="GLHYDRLASE20"/>
</dbReference>
<proteinExistence type="inferred from homology"/>
<evidence type="ECO:0000259" key="9">
    <source>
        <dbReference type="Pfam" id="PF02838"/>
    </source>
</evidence>
<feature type="chain" id="PRO_5002488044" description="beta-N-acetylhexosaminidase" evidence="7">
    <location>
        <begin position="26"/>
        <end position="547"/>
    </location>
</feature>
<accession>A0A0F5IUR0</accession>
<dbReference type="Proteomes" id="UP000033035">
    <property type="component" value="Unassembled WGS sequence"/>
</dbReference>
<evidence type="ECO:0000256" key="1">
    <source>
        <dbReference type="ARBA" id="ARBA00001231"/>
    </source>
</evidence>
<dbReference type="InterPro" id="IPR015883">
    <property type="entry name" value="Glyco_hydro_20_cat"/>
</dbReference>
<sequence length="547" mass="61996">MLMIFNTNKLKVTSLLLLLSTASFSQNNMSALLPMPNKVEQIVNKKNFTLTPQTVVKTNLPKQAFCLFELHRILGERTGQRAAIGTPATGNSVIEIWLDSSIEGKEHYILDVSEKKLSIKGSSYAALFYGLKTLDQLLLGDVCNTANGQIAPVRIDDAPRYGYRALMLDPARHFLPVEDVKFYIDQMAKYKYNVLQLHLTDDQGWRVEIKKHPGLTKTGAFRNPETGSNGPDNGFYTQDQLKEIIRYAADRNVEVIPELDIPGHTVAVLATYPELGCTHTDTIQKIMGQTVDLMLCANNDKVYTIYDDIIKEIAGLFPSSKIHLGGDEAVIEKNWTKCDRCQSLMKQLGYTKESQLMNYFFDKILASVRKYGKEPMLWCELDNVRMPANEYLFDYPKDATLITWRAGLTPKCIELTAKHGNPLIMAPGEYTYLDYPQYKGDLPEFNNWGMPVTTLETSYQFDPGYGLPSTQQAHIIGVTGTLWGEAIKDINRATYMTYPRGLALAEAGWTQMEHRSWESFKERMYPNLTNLMKQGVFVRVPFEIVPR</sequence>
<dbReference type="InterPro" id="IPR015882">
    <property type="entry name" value="HEX_bac_N"/>
</dbReference>
<dbReference type="SUPFAM" id="SSF55545">
    <property type="entry name" value="beta-N-acetylhexosaminidase-like domain"/>
    <property type="match status" value="1"/>
</dbReference>
<dbReference type="PIRSF" id="PIRSF001093">
    <property type="entry name" value="B-hxosamndse_ab_euk"/>
    <property type="match status" value="1"/>
</dbReference>
<evidence type="ECO:0000256" key="6">
    <source>
        <dbReference type="PIRSR" id="PIRSR625705-1"/>
    </source>
</evidence>
<dbReference type="Gene3D" id="3.20.20.80">
    <property type="entry name" value="Glycosidases"/>
    <property type="match status" value="1"/>
</dbReference>
<dbReference type="HOGENOM" id="CLU_007082_5_1_10"/>
<name>A0A0F5IUR0_9BACT</name>
<comment type="similarity">
    <text evidence="2">Belongs to the glycosyl hydrolase 20 family.</text>
</comment>
<gene>
    <name evidence="10" type="ORF">HMPREF1536_04348</name>
</gene>
<evidence type="ECO:0000256" key="7">
    <source>
        <dbReference type="SAM" id="SignalP"/>
    </source>
</evidence>
<dbReference type="CDD" id="cd06563">
    <property type="entry name" value="GH20_chitobiase-like"/>
    <property type="match status" value="1"/>
</dbReference>
<dbReference type="InterPro" id="IPR017853">
    <property type="entry name" value="GH"/>
</dbReference>
<dbReference type="InterPro" id="IPR025705">
    <property type="entry name" value="Beta_hexosaminidase_sua/sub"/>
</dbReference>
<dbReference type="GO" id="GO:0030203">
    <property type="term" value="P:glycosaminoglycan metabolic process"/>
    <property type="evidence" value="ECO:0007669"/>
    <property type="project" value="TreeGrafter"/>
</dbReference>
<comment type="caution">
    <text evidence="10">The sequence shown here is derived from an EMBL/GenBank/DDBJ whole genome shotgun (WGS) entry which is preliminary data.</text>
</comment>
<dbReference type="PANTHER" id="PTHR22600:SF57">
    <property type="entry name" value="BETA-N-ACETYLHEXOSAMINIDASE"/>
    <property type="match status" value="1"/>
</dbReference>
<dbReference type="GO" id="GO:0016020">
    <property type="term" value="C:membrane"/>
    <property type="evidence" value="ECO:0007669"/>
    <property type="project" value="TreeGrafter"/>
</dbReference>
<dbReference type="STRING" id="1203610.HMPREF1536_04348"/>
<feature type="active site" description="Proton donor" evidence="6">
    <location>
        <position position="328"/>
    </location>
</feature>
<evidence type="ECO:0000313" key="11">
    <source>
        <dbReference type="Proteomes" id="UP000033035"/>
    </source>
</evidence>
<keyword evidence="7" id="KW-0732">Signal</keyword>
<protein>
    <recommendedName>
        <fullName evidence="3">beta-N-acetylhexosaminidase</fullName>
        <ecNumber evidence="3">3.2.1.52</ecNumber>
    </recommendedName>
</protein>
<dbReference type="GO" id="GO:0004563">
    <property type="term" value="F:beta-N-acetylhexosaminidase activity"/>
    <property type="evidence" value="ECO:0007669"/>
    <property type="project" value="UniProtKB-EC"/>
</dbReference>
<evidence type="ECO:0000256" key="4">
    <source>
        <dbReference type="ARBA" id="ARBA00022801"/>
    </source>
</evidence>
<dbReference type="GO" id="GO:0005975">
    <property type="term" value="P:carbohydrate metabolic process"/>
    <property type="evidence" value="ECO:0007669"/>
    <property type="project" value="InterPro"/>
</dbReference>
<evidence type="ECO:0000256" key="3">
    <source>
        <dbReference type="ARBA" id="ARBA00012663"/>
    </source>
</evidence>
<dbReference type="PANTHER" id="PTHR22600">
    <property type="entry name" value="BETA-HEXOSAMINIDASE"/>
    <property type="match status" value="1"/>
</dbReference>
<evidence type="ECO:0000256" key="2">
    <source>
        <dbReference type="ARBA" id="ARBA00006285"/>
    </source>
</evidence>
<comment type="catalytic activity">
    <reaction evidence="1">
        <text>Hydrolysis of terminal non-reducing N-acetyl-D-hexosamine residues in N-acetyl-beta-D-hexosaminides.</text>
        <dbReference type="EC" id="3.2.1.52"/>
    </reaction>
</comment>
<feature type="signal peptide" evidence="7">
    <location>
        <begin position="1"/>
        <end position="25"/>
    </location>
</feature>
<feature type="domain" description="Beta-hexosaminidase bacterial type N-terminal" evidence="9">
    <location>
        <begin position="31"/>
        <end position="158"/>
    </location>
</feature>
<keyword evidence="5" id="KW-0326">Glycosidase</keyword>
<dbReference type="EMBL" id="AQHW01000025">
    <property type="protein sequence ID" value="KKB49284.1"/>
    <property type="molecule type" value="Genomic_DNA"/>
</dbReference>
<dbReference type="SUPFAM" id="SSF51445">
    <property type="entry name" value="(Trans)glycosidases"/>
    <property type="match status" value="1"/>
</dbReference>
<feature type="domain" description="Glycoside hydrolase family 20 catalytic" evidence="8">
    <location>
        <begin position="161"/>
        <end position="511"/>
    </location>
</feature>
<dbReference type="Pfam" id="PF02838">
    <property type="entry name" value="Glyco_hydro_20b"/>
    <property type="match status" value="1"/>
</dbReference>
<keyword evidence="11" id="KW-1185">Reference proteome</keyword>
<evidence type="ECO:0000259" key="8">
    <source>
        <dbReference type="Pfam" id="PF00728"/>
    </source>
</evidence>
<dbReference type="AlphaFoldDB" id="A0A0F5IUR0"/>
<dbReference type="PATRIC" id="fig|1203610.3.peg.4425"/>
<dbReference type="Gene3D" id="3.30.379.10">
    <property type="entry name" value="Chitobiase/beta-hexosaminidase domain 2-like"/>
    <property type="match status" value="1"/>
</dbReference>
<evidence type="ECO:0000256" key="5">
    <source>
        <dbReference type="ARBA" id="ARBA00023295"/>
    </source>
</evidence>